<feature type="transmembrane region" description="Helical" evidence="1">
    <location>
        <begin position="70"/>
        <end position="88"/>
    </location>
</feature>
<evidence type="ECO:0000313" key="4">
    <source>
        <dbReference type="Proteomes" id="UP000007652"/>
    </source>
</evidence>
<dbReference type="SUPFAM" id="SSF55073">
    <property type="entry name" value="Nucleotide cyclase"/>
    <property type="match status" value="1"/>
</dbReference>
<dbReference type="InterPro" id="IPR029787">
    <property type="entry name" value="Nucleotide_cyclase"/>
</dbReference>
<dbReference type="GO" id="GO:0043709">
    <property type="term" value="P:cell adhesion involved in single-species biofilm formation"/>
    <property type="evidence" value="ECO:0007669"/>
    <property type="project" value="TreeGrafter"/>
</dbReference>
<feature type="transmembrane region" description="Helical" evidence="1">
    <location>
        <begin position="28"/>
        <end position="49"/>
    </location>
</feature>
<dbReference type="SUPFAM" id="SSF55781">
    <property type="entry name" value="GAF domain-like"/>
    <property type="match status" value="1"/>
</dbReference>
<dbReference type="GO" id="GO:1902201">
    <property type="term" value="P:negative regulation of bacterial-type flagellum-dependent cell motility"/>
    <property type="evidence" value="ECO:0007669"/>
    <property type="project" value="TreeGrafter"/>
</dbReference>
<keyword evidence="1" id="KW-0812">Transmembrane</keyword>
<dbReference type="AlphaFoldDB" id="I7KW97"/>
<organism evidence="3 4">
    <name type="scientific">Caloramator australicus RC3</name>
    <dbReference type="NCBI Taxonomy" id="857293"/>
    <lineage>
        <taxon>Bacteria</taxon>
        <taxon>Bacillati</taxon>
        <taxon>Bacillota</taxon>
        <taxon>Clostridia</taxon>
        <taxon>Eubacteriales</taxon>
        <taxon>Clostridiaceae</taxon>
        <taxon>Caloramator</taxon>
    </lineage>
</organism>
<dbReference type="InterPro" id="IPR043128">
    <property type="entry name" value="Rev_trsase/Diguanyl_cyclase"/>
</dbReference>
<keyword evidence="4" id="KW-1185">Reference proteome</keyword>
<dbReference type="STRING" id="857293.CAAU_2305"/>
<sequence>MFAIIVFLSGKISNLLSSFANLPYLEDIVLSAALFELLFLTFNILLLYIEIILDGKRLSIFKAFDLEILLTDYIIAVTLSISLCLISFSSGKLGTVLIFVILVILSYTFYLFKRLEFKNAIIKKLLIISEDLIKYGDLKTKCDYFLINLKEIIPYDIAAIYFFDYKNDDFAIPISFYLPIELPLNELDLNIKNGNTIKRILDKKIYISKNTKRDKNISIVGELQNWCESAVFVPIVVEDEVKGLIFLAGRISMSNLLLQDIEDPLNILSKQMALAISNYRYFLDIKKEAEIDPLTGLYNRKVLDKEIDNLIKQNVNFSIVIFDLDDFKKVNDTYGHLAGDQVLKEFANVIKKVIRKTDIACRFGGEEILIILKGLSKEQAYIIAERIREKFEESNIIINGNSINVTVSGGIASYPEDANNIKELLNKADAALYIEGKSKGKNKIAIC</sequence>
<evidence type="ECO:0000259" key="2">
    <source>
        <dbReference type="PROSITE" id="PS50887"/>
    </source>
</evidence>
<dbReference type="GO" id="GO:0005886">
    <property type="term" value="C:plasma membrane"/>
    <property type="evidence" value="ECO:0007669"/>
    <property type="project" value="TreeGrafter"/>
</dbReference>
<accession>I7KW97</accession>
<dbReference type="eggNOG" id="COG3706">
    <property type="taxonomic scope" value="Bacteria"/>
</dbReference>
<reference evidence="3 4" key="1">
    <citation type="journal article" date="2011" name="J. Bacteriol.">
        <title>Draft genome sequence of Caloramator australicus strain RC3T, a thermoanaerobe from the Great Artesian Basin of Australia.</title>
        <authorList>
            <person name="Ogg C.D."/>
            <person name="Patel B.K.C."/>
        </authorList>
    </citation>
    <scope>NUCLEOTIDE SEQUENCE [LARGE SCALE GENOMIC DNA]</scope>
    <source>
        <strain evidence="3 4">RC3</strain>
    </source>
</reference>
<feature type="domain" description="GGDEF" evidence="2">
    <location>
        <begin position="315"/>
        <end position="447"/>
    </location>
</feature>
<dbReference type="InterPro" id="IPR050469">
    <property type="entry name" value="Diguanylate_Cyclase"/>
</dbReference>
<dbReference type="CDD" id="cd01949">
    <property type="entry name" value="GGDEF"/>
    <property type="match status" value="1"/>
</dbReference>
<protein>
    <submittedName>
        <fullName evidence="3">Sensory box protein</fullName>
    </submittedName>
</protein>
<dbReference type="NCBIfam" id="TIGR00254">
    <property type="entry name" value="GGDEF"/>
    <property type="match status" value="1"/>
</dbReference>
<dbReference type="PANTHER" id="PTHR45138">
    <property type="entry name" value="REGULATORY COMPONENTS OF SENSORY TRANSDUCTION SYSTEM"/>
    <property type="match status" value="1"/>
</dbReference>
<proteinExistence type="predicted"/>
<dbReference type="Proteomes" id="UP000007652">
    <property type="component" value="Unassembled WGS sequence"/>
</dbReference>
<dbReference type="InterPro" id="IPR029016">
    <property type="entry name" value="GAF-like_dom_sf"/>
</dbReference>
<dbReference type="FunFam" id="3.30.70.270:FF:000001">
    <property type="entry name" value="Diguanylate cyclase domain protein"/>
    <property type="match status" value="1"/>
</dbReference>
<gene>
    <name evidence="3" type="ORF">CAAU_2305</name>
</gene>
<evidence type="ECO:0000256" key="1">
    <source>
        <dbReference type="SAM" id="Phobius"/>
    </source>
</evidence>
<comment type="caution">
    <text evidence="3">The sequence shown here is derived from an EMBL/GenBank/DDBJ whole genome shotgun (WGS) entry which is preliminary data.</text>
</comment>
<dbReference type="SMART" id="SM00267">
    <property type="entry name" value="GGDEF"/>
    <property type="match status" value="1"/>
</dbReference>
<dbReference type="PANTHER" id="PTHR45138:SF6">
    <property type="entry name" value="DIGUANYLATE CYCLASE DGCN"/>
    <property type="match status" value="1"/>
</dbReference>
<dbReference type="GO" id="GO:0052621">
    <property type="term" value="F:diguanylate cyclase activity"/>
    <property type="evidence" value="ECO:0007669"/>
    <property type="project" value="TreeGrafter"/>
</dbReference>
<name>I7KW97_9CLOT</name>
<dbReference type="PROSITE" id="PS50887">
    <property type="entry name" value="GGDEF"/>
    <property type="match status" value="1"/>
</dbReference>
<keyword evidence="1" id="KW-1133">Transmembrane helix</keyword>
<dbReference type="Gene3D" id="3.30.70.270">
    <property type="match status" value="1"/>
</dbReference>
<keyword evidence="1" id="KW-0472">Membrane</keyword>
<dbReference type="InterPro" id="IPR000160">
    <property type="entry name" value="GGDEF_dom"/>
</dbReference>
<dbReference type="Pfam" id="PF00990">
    <property type="entry name" value="GGDEF"/>
    <property type="match status" value="1"/>
</dbReference>
<evidence type="ECO:0000313" key="3">
    <source>
        <dbReference type="EMBL" id="CCJ34389.1"/>
    </source>
</evidence>
<feature type="transmembrane region" description="Helical" evidence="1">
    <location>
        <begin position="94"/>
        <end position="112"/>
    </location>
</feature>
<dbReference type="Gene3D" id="3.30.450.40">
    <property type="match status" value="1"/>
</dbReference>
<dbReference type="EMBL" id="CAKP01000122">
    <property type="protein sequence ID" value="CCJ34389.1"/>
    <property type="molecule type" value="Genomic_DNA"/>
</dbReference>